<comment type="caution">
    <text evidence="1">The sequence shown here is derived from an EMBL/GenBank/DDBJ whole genome shotgun (WGS) entry which is preliminary data.</text>
</comment>
<reference evidence="1" key="1">
    <citation type="submission" date="2024-12" db="EMBL/GenBank/DDBJ databases">
        <authorList>
            <person name="Wu N."/>
        </authorList>
    </citation>
    <scope>NUCLEOTIDE SEQUENCE</scope>
    <source>
        <strain evidence="1">P15</strain>
    </source>
</reference>
<evidence type="ECO:0000313" key="2">
    <source>
        <dbReference type="Proteomes" id="UP001631969"/>
    </source>
</evidence>
<protein>
    <submittedName>
        <fullName evidence="1">Class I SAM-dependent methyltransferase</fullName>
        <ecNumber evidence="1">2.1.1.172</ecNumber>
        <ecNumber evidence="1">2.1.1.174</ecNumber>
    </submittedName>
</protein>
<keyword evidence="2" id="KW-1185">Reference proteome</keyword>
<keyword evidence="1" id="KW-0489">Methyltransferase</keyword>
<name>A0ACC7NU02_9BACL</name>
<dbReference type="EMBL" id="JBJURJ010000004">
    <property type="protein sequence ID" value="MFM9328234.1"/>
    <property type="molecule type" value="Genomic_DNA"/>
</dbReference>
<keyword evidence="1" id="KW-0808">Transferase</keyword>
<accession>A0ACC7NU02</accession>
<gene>
    <name evidence="1" type="ORF">ACI1P1_08050</name>
</gene>
<evidence type="ECO:0000313" key="1">
    <source>
        <dbReference type="EMBL" id="MFM9328234.1"/>
    </source>
</evidence>
<organism evidence="1 2">
    <name type="scientific">Paenibacillus mesotrionivorans</name>
    <dbReference type="NCBI Taxonomy" id="3160968"/>
    <lineage>
        <taxon>Bacteria</taxon>
        <taxon>Bacillati</taxon>
        <taxon>Bacillota</taxon>
        <taxon>Bacilli</taxon>
        <taxon>Bacillales</taxon>
        <taxon>Paenibacillaceae</taxon>
        <taxon>Paenibacillus</taxon>
    </lineage>
</organism>
<sequence>MITTTIKGMELQFQTESSLFSPRRIDKGTLALLSAIEFDPEDRVCDLGCGYGVVGITAAKLIGPDRVLMIDNDPEAASCARENARLNGVPEAEVIVSDGFSATRETHFTKIITHPPYHADFSVPKRFIEKGFNRLAREGQFYMVTKRKEWYKQKLISIFGGVSIREVEGYYVFMAVKKNGSYACAKAR</sequence>
<dbReference type="EC" id="2.1.1.174" evidence="1"/>
<dbReference type="Proteomes" id="UP001631969">
    <property type="component" value="Unassembled WGS sequence"/>
</dbReference>
<dbReference type="EC" id="2.1.1.172" evidence="1"/>
<proteinExistence type="predicted"/>